<proteinExistence type="predicted"/>
<accession>A0A2S3V0V4</accession>
<dbReference type="AlphaFoldDB" id="A0A2S3V0V4"/>
<dbReference type="SUPFAM" id="SSF56529">
    <property type="entry name" value="FAH"/>
    <property type="match status" value="1"/>
</dbReference>
<dbReference type="PANTHER" id="PTHR30143">
    <property type="entry name" value="ACID HYDRATASE"/>
    <property type="match status" value="1"/>
</dbReference>
<dbReference type="GO" id="GO:0005737">
    <property type="term" value="C:cytoplasm"/>
    <property type="evidence" value="ECO:0007669"/>
    <property type="project" value="TreeGrafter"/>
</dbReference>
<dbReference type="GO" id="GO:0008684">
    <property type="term" value="F:2-oxopent-4-enoate hydratase activity"/>
    <property type="evidence" value="ECO:0007669"/>
    <property type="project" value="TreeGrafter"/>
</dbReference>
<dbReference type="Gene3D" id="3.90.850.10">
    <property type="entry name" value="Fumarylacetoacetase-like, C-terminal domain"/>
    <property type="match status" value="1"/>
</dbReference>
<evidence type="ECO:0000313" key="1">
    <source>
        <dbReference type="EMBL" id="POF33588.1"/>
    </source>
</evidence>
<gene>
    <name evidence="1" type="ORF">CLV41_10136</name>
</gene>
<reference evidence="1 2" key="1">
    <citation type="submission" date="2018-01" db="EMBL/GenBank/DDBJ databases">
        <title>Genomic Encyclopedia of Archaeal and Bacterial Type Strains, Phase II (KMG-II): from individual species to whole genera.</title>
        <authorList>
            <person name="Goeker M."/>
        </authorList>
    </citation>
    <scope>NUCLEOTIDE SEQUENCE [LARGE SCALE GENOMIC DNA]</scope>
    <source>
        <strain evidence="1 2">DSM 17023</strain>
    </source>
</reference>
<dbReference type="PANTHER" id="PTHR30143:SF0">
    <property type="entry name" value="2-KETO-4-PENTENOATE HYDRATASE"/>
    <property type="match status" value="1"/>
</dbReference>
<dbReference type="RefSeq" id="WP_103220282.1">
    <property type="nucleotide sequence ID" value="NZ_PPCN01000001.1"/>
</dbReference>
<keyword evidence="2" id="KW-1185">Reference proteome</keyword>
<comment type="caution">
    <text evidence="1">The sequence shown here is derived from an EMBL/GenBank/DDBJ whole genome shotgun (WGS) entry which is preliminary data.</text>
</comment>
<protein>
    <submittedName>
        <fullName evidence="1">2-keto-4-pentenoate hydratase</fullName>
    </submittedName>
</protein>
<name>A0A2S3V0V4_9HYPH</name>
<dbReference type="Proteomes" id="UP000236959">
    <property type="component" value="Unassembled WGS sequence"/>
</dbReference>
<organism evidence="1 2">
    <name type="scientific">Roseibium marinum</name>
    <dbReference type="NCBI Taxonomy" id="281252"/>
    <lineage>
        <taxon>Bacteria</taxon>
        <taxon>Pseudomonadati</taxon>
        <taxon>Pseudomonadota</taxon>
        <taxon>Alphaproteobacteria</taxon>
        <taxon>Hyphomicrobiales</taxon>
        <taxon>Stappiaceae</taxon>
        <taxon>Roseibium</taxon>
    </lineage>
</organism>
<evidence type="ECO:0000313" key="2">
    <source>
        <dbReference type="Proteomes" id="UP000236959"/>
    </source>
</evidence>
<dbReference type="InterPro" id="IPR050772">
    <property type="entry name" value="Hydratase-Decarb/MhpD_sf"/>
</dbReference>
<dbReference type="OrthoDB" id="9792137at2"/>
<sequence length="251" mass="26933">MTDKDPERTEKRLDAAAELLAGCRGNGATLAQLPVYARPETEQEGYDVQRRVVQFLNAAPRSWKVSASGPSGPTAAPVWGGEALSSPTRAGERLLLETEIALRLCHDLPCRPSVAYTRNTILKAVDVFAVAFERVSYRLTAPDLPFPQRLADCLANDGLVIGTALPIADLRPDPVAHLTLCRNGTPEAFTPVNIDPVGALLAYANHGGDLLGGLKKGQWVLTGSMTGMQKVDSASEWSAVWNGVSEVRLSF</sequence>
<dbReference type="EMBL" id="PPCN01000001">
    <property type="protein sequence ID" value="POF33588.1"/>
    <property type="molecule type" value="Genomic_DNA"/>
</dbReference>
<dbReference type="InterPro" id="IPR036663">
    <property type="entry name" value="Fumarylacetoacetase_C_sf"/>
</dbReference>